<evidence type="ECO:0000256" key="8">
    <source>
        <dbReference type="ARBA" id="ARBA00017058"/>
    </source>
</evidence>
<dbReference type="GO" id="GO:0004018">
    <property type="term" value="F:N6-(1,2-dicarboxyethyl)AMP AMP-lyase (fumarate-forming) activity"/>
    <property type="evidence" value="ECO:0007669"/>
    <property type="project" value="TreeGrafter"/>
</dbReference>
<dbReference type="GO" id="GO:0005829">
    <property type="term" value="C:cytosol"/>
    <property type="evidence" value="ECO:0007669"/>
    <property type="project" value="TreeGrafter"/>
</dbReference>
<reference evidence="13" key="1">
    <citation type="submission" date="2020-11" db="EMBL/GenBank/DDBJ databases">
        <authorList>
            <person name="Tran Van P."/>
        </authorList>
    </citation>
    <scope>NUCLEOTIDE SEQUENCE</scope>
</reference>
<evidence type="ECO:0000256" key="1">
    <source>
        <dbReference type="ARBA" id="ARBA00000598"/>
    </source>
</evidence>
<gene>
    <name evidence="13" type="ORF">CTOB1V02_LOCUS11887</name>
</gene>
<comment type="pathway">
    <text evidence="4">Purine metabolism; AMP biosynthesis via de novo pathway; AMP from IMP: step 2/2.</text>
</comment>
<evidence type="ECO:0000313" key="13">
    <source>
        <dbReference type="EMBL" id="CAD7234069.1"/>
    </source>
</evidence>
<comment type="function">
    <text evidence="2">Catalyzes two non-sequential steps in de novo AMP synthesis: converts (S)-2-(5-amino-1-(5-phospho-D-ribosyl)imidazole-4-carboxamido)succinate (SAICAR) to fumarate plus 5-amino-1-(5-phospho-D-ribosyl)imidazole-4-carboxamide, and thereby also contributes to de novo IMP synthesis, and converts succinyladenosine monophosphate (SAMP) to AMP and fumarate.</text>
</comment>
<dbReference type="PANTHER" id="PTHR43172:SF1">
    <property type="entry name" value="ADENYLOSUCCINATE LYASE"/>
    <property type="match status" value="1"/>
</dbReference>
<evidence type="ECO:0000256" key="12">
    <source>
        <dbReference type="ARBA" id="ARBA00047513"/>
    </source>
</evidence>
<dbReference type="AlphaFoldDB" id="A0A7R8WLL2"/>
<evidence type="ECO:0000256" key="7">
    <source>
        <dbReference type="ARBA" id="ARBA00012339"/>
    </source>
</evidence>
<dbReference type="EMBL" id="OB667676">
    <property type="protein sequence ID" value="CAD7234069.1"/>
    <property type="molecule type" value="Genomic_DNA"/>
</dbReference>
<evidence type="ECO:0000256" key="10">
    <source>
        <dbReference type="ARBA" id="ARBA00023239"/>
    </source>
</evidence>
<protein>
    <recommendedName>
        <fullName evidence="8">Adenylosuccinate lyase</fullName>
        <ecNumber evidence="7">4.3.2.2</ecNumber>
    </recommendedName>
    <alternativeName>
        <fullName evidence="11">Adenylosuccinase</fullName>
    </alternativeName>
</protein>
<comment type="pathway">
    <text evidence="3">Purine metabolism; IMP biosynthesis via de novo pathway; 5-amino-1-(5-phospho-D-ribosyl)imidazole-4-carboxamide from 5-amino-1-(5-phospho-D-ribosyl)imidazole-4-carboxylate: step 2/2.</text>
</comment>
<evidence type="ECO:0000256" key="4">
    <source>
        <dbReference type="ARBA" id="ARBA00004734"/>
    </source>
</evidence>
<proteinExistence type="inferred from homology"/>
<dbReference type="PANTHER" id="PTHR43172">
    <property type="entry name" value="ADENYLOSUCCINATE LYASE"/>
    <property type="match status" value="1"/>
</dbReference>
<evidence type="ECO:0000256" key="9">
    <source>
        <dbReference type="ARBA" id="ARBA00022755"/>
    </source>
</evidence>
<accession>A0A7R8WLL2</accession>
<dbReference type="OrthoDB" id="406045at2759"/>
<dbReference type="GO" id="GO:0070626">
    <property type="term" value="F:(S)-2-(5-amino-1-(5-phospho-D-ribosyl)imidazole-4-carboxamido) succinate lyase (fumarate-forming) activity"/>
    <property type="evidence" value="ECO:0007669"/>
    <property type="project" value="TreeGrafter"/>
</dbReference>
<evidence type="ECO:0000256" key="6">
    <source>
        <dbReference type="ARBA" id="ARBA00011668"/>
    </source>
</evidence>
<sequence>MKFGTWRNLWIALAEAERELGLPISQEQIEELKSQKDNLNLEKAAEYEKKFRHDVMAHVHAYGDLAPSAKAIIHLGATSAFVGDNTDIIQMHQALGIIKRKL</sequence>
<comment type="similarity">
    <text evidence="5">Belongs to the lyase 1 family. Adenylosuccinate lyase subfamily.</text>
</comment>
<organism evidence="13">
    <name type="scientific">Cyprideis torosa</name>
    <dbReference type="NCBI Taxonomy" id="163714"/>
    <lineage>
        <taxon>Eukaryota</taxon>
        <taxon>Metazoa</taxon>
        <taxon>Ecdysozoa</taxon>
        <taxon>Arthropoda</taxon>
        <taxon>Crustacea</taxon>
        <taxon>Oligostraca</taxon>
        <taxon>Ostracoda</taxon>
        <taxon>Podocopa</taxon>
        <taxon>Podocopida</taxon>
        <taxon>Cytherocopina</taxon>
        <taxon>Cytheroidea</taxon>
        <taxon>Cytherideidae</taxon>
        <taxon>Cyprideis</taxon>
    </lineage>
</organism>
<dbReference type="Gene3D" id="1.10.275.60">
    <property type="match status" value="1"/>
</dbReference>
<keyword evidence="10" id="KW-0456">Lyase</keyword>
<evidence type="ECO:0000256" key="2">
    <source>
        <dbReference type="ARBA" id="ARBA00002971"/>
    </source>
</evidence>
<comment type="catalytic activity">
    <reaction evidence="1">
        <text>(2S)-2-[5-amino-1-(5-phospho-beta-D-ribosyl)imidazole-4-carboxamido]succinate = 5-amino-1-(5-phospho-beta-D-ribosyl)imidazole-4-carboxamide + fumarate</text>
        <dbReference type="Rhea" id="RHEA:23920"/>
        <dbReference type="ChEBI" id="CHEBI:29806"/>
        <dbReference type="ChEBI" id="CHEBI:58443"/>
        <dbReference type="ChEBI" id="CHEBI:58475"/>
        <dbReference type="EC" id="4.3.2.2"/>
    </reaction>
</comment>
<feature type="non-terminal residue" evidence="13">
    <location>
        <position position="102"/>
    </location>
</feature>
<dbReference type="InterPro" id="IPR008948">
    <property type="entry name" value="L-Aspartase-like"/>
</dbReference>
<dbReference type="EC" id="4.3.2.2" evidence="7"/>
<keyword evidence="9" id="KW-0658">Purine biosynthesis</keyword>
<dbReference type="GO" id="GO:0044208">
    <property type="term" value="P:'de novo' AMP biosynthetic process"/>
    <property type="evidence" value="ECO:0007669"/>
    <property type="project" value="TreeGrafter"/>
</dbReference>
<evidence type="ECO:0000256" key="11">
    <source>
        <dbReference type="ARBA" id="ARBA00030717"/>
    </source>
</evidence>
<evidence type="ECO:0000256" key="3">
    <source>
        <dbReference type="ARBA" id="ARBA00004706"/>
    </source>
</evidence>
<evidence type="ECO:0000256" key="5">
    <source>
        <dbReference type="ARBA" id="ARBA00008273"/>
    </source>
</evidence>
<name>A0A7R8WLL2_9CRUS</name>
<dbReference type="SUPFAM" id="SSF48557">
    <property type="entry name" value="L-aspartase-like"/>
    <property type="match status" value="1"/>
</dbReference>
<dbReference type="FunFam" id="1.10.275.60:FF:000001">
    <property type="entry name" value="Adenylosuccinate lyase"/>
    <property type="match status" value="1"/>
</dbReference>
<comment type="subunit">
    <text evidence="6">Homotetramer. Residues from neighboring subunits contribute catalytic and substrate-binding residues to each active site.</text>
</comment>
<comment type="catalytic activity">
    <reaction evidence="12">
        <text>N(6)-(1,2-dicarboxyethyl)-AMP = fumarate + AMP</text>
        <dbReference type="Rhea" id="RHEA:16853"/>
        <dbReference type="ChEBI" id="CHEBI:29806"/>
        <dbReference type="ChEBI" id="CHEBI:57567"/>
        <dbReference type="ChEBI" id="CHEBI:456215"/>
        <dbReference type="EC" id="4.3.2.2"/>
    </reaction>
</comment>